<evidence type="ECO:0000256" key="2">
    <source>
        <dbReference type="ARBA" id="ARBA00022723"/>
    </source>
</evidence>
<dbReference type="RefSeq" id="WP_206254820.1">
    <property type="nucleotide sequence ID" value="NZ_CP071060.1"/>
</dbReference>
<dbReference type="SMART" id="SM00849">
    <property type="entry name" value="Lactamase_B"/>
    <property type="match status" value="1"/>
</dbReference>
<keyword evidence="2" id="KW-0479">Metal-binding</keyword>
<evidence type="ECO:0000313" key="6">
    <source>
        <dbReference type="EMBL" id="QSI77343.1"/>
    </source>
</evidence>
<dbReference type="Pfam" id="PF00753">
    <property type="entry name" value="Lactamase_B"/>
    <property type="match status" value="1"/>
</dbReference>
<dbReference type="PANTHER" id="PTHR23131">
    <property type="entry name" value="ENDORIBONUCLEASE LACTB2"/>
    <property type="match status" value="1"/>
</dbReference>
<dbReference type="EMBL" id="CP071060">
    <property type="protein sequence ID" value="QSI77343.1"/>
    <property type="molecule type" value="Genomic_DNA"/>
</dbReference>
<evidence type="ECO:0000256" key="3">
    <source>
        <dbReference type="ARBA" id="ARBA00022801"/>
    </source>
</evidence>
<dbReference type="InterPro" id="IPR036866">
    <property type="entry name" value="RibonucZ/Hydroxyglut_hydro"/>
</dbReference>
<protein>
    <submittedName>
        <fullName evidence="6">MBL fold metallo-hydrolase</fullName>
    </submittedName>
</protein>
<dbReference type="PROSITE" id="PS00743">
    <property type="entry name" value="BETA_LACTAMASE_B_1"/>
    <property type="match status" value="1"/>
</dbReference>
<dbReference type="InterPro" id="IPR050662">
    <property type="entry name" value="Sec-metab_biosynth-thioest"/>
</dbReference>
<evidence type="ECO:0000313" key="7">
    <source>
        <dbReference type="Proteomes" id="UP000663570"/>
    </source>
</evidence>
<dbReference type="CDD" id="cd06262">
    <property type="entry name" value="metallo-hydrolase-like_MBL-fold"/>
    <property type="match status" value="1"/>
</dbReference>
<keyword evidence="3" id="KW-0378">Hydrolase</keyword>
<accession>A0ABX7M852</accession>
<sequence length="307" mass="32524">MGAPLPPSIRVLERGWLSANTVLLLDGPDACAVDSGYVTDALETVRLVREALDGRRLTRLINTHSHSDHIGGNAALTHAFGCAVAVPAGIAGAVATWDEAALLLSAADQRGERFTAHAVIQPGDRFVAGGMRWEALAAPGHDMDALVFYAADHRLLISGDALWRHGFGILFADVIGAGGGLDAARETLERLARLPIDCVIPGHGAPFVEVDQAFESAFARLQAFEQDGSRIARNALRGCLSFTLLERGQLALDTLPAYLASVPLYREANQRYLQQAPDALAAWLADALVHAGVARRSGGFLVPTALG</sequence>
<dbReference type="InterPro" id="IPR001018">
    <property type="entry name" value="Beta-lactamase_class-B_CS"/>
</dbReference>
<dbReference type="SUPFAM" id="SSF56281">
    <property type="entry name" value="Metallo-hydrolase/oxidoreductase"/>
    <property type="match status" value="1"/>
</dbReference>
<evidence type="ECO:0000256" key="4">
    <source>
        <dbReference type="ARBA" id="ARBA00022833"/>
    </source>
</evidence>
<dbReference type="PANTHER" id="PTHR23131:SF0">
    <property type="entry name" value="ENDORIBONUCLEASE LACTB2"/>
    <property type="match status" value="1"/>
</dbReference>
<reference evidence="6 7" key="1">
    <citation type="submission" date="2021-02" db="EMBL/GenBank/DDBJ databases">
        <title>Niveibacterium changnyeongensis HC41.</title>
        <authorList>
            <person name="Kang M."/>
        </authorList>
    </citation>
    <scope>NUCLEOTIDE SEQUENCE [LARGE SCALE GENOMIC DNA]</scope>
    <source>
        <strain evidence="6 7">HC41</strain>
    </source>
</reference>
<dbReference type="Gene3D" id="3.60.15.10">
    <property type="entry name" value="Ribonuclease Z/Hydroxyacylglutathione hydrolase-like"/>
    <property type="match status" value="1"/>
</dbReference>
<organism evidence="6 7">
    <name type="scientific">Niveibacterium microcysteis</name>
    <dbReference type="NCBI Taxonomy" id="2811415"/>
    <lineage>
        <taxon>Bacteria</taxon>
        <taxon>Pseudomonadati</taxon>
        <taxon>Pseudomonadota</taxon>
        <taxon>Betaproteobacteria</taxon>
        <taxon>Rhodocyclales</taxon>
        <taxon>Rhodocyclaceae</taxon>
        <taxon>Niveibacterium</taxon>
    </lineage>
</organism>
<evidence type="ECO:0000256" key="1">
    <source>
        <dbReference type="ARBA" id="ARBA00001947"/>
    </source>
</evidence>
<comment type="cofactor">
    <cofactor evidence="1">
        <name>Zn(2+)</name>
        <dbReference type="ChEBI" id="CHEBI:29105"/>
    </cofactor>
</comment>
<dbReference type="InterPro" id="IPR001279">
    <property type="entry name" value="Metallo-B-lactamas"/>
</dbReference>
<dbReference type="Proteomes" id="UP000663570">
    <property type="component" value="Chromosome"/>
</dbReference>
<proteinExistence type="predicted"/>
<gene>
    <name evidence="6" type="ORF">JY500_01430</name>
</gene>
<keyword evidence="7" id="KW-1185">Reference proteome</keyword>
<keyword evidence="4" id="KW-0862">Zinc</keyword>
<feature type="domain" description="Metallo-beta-lactamase" evidence="5">
    <location>
        <begin position="18"/>
        <end position="203"/>
    </location>
</feature>
<name>A0ABX7M852_9RHOO</name>
<evidence type="ECO:0000259" key="5">
    <source>
        <dbReference type="SMART" id="SM00849"/>
    </source>
</evidence>